<name>A0A6A2XHB5_HIBSY</name>
<evidence type="ECO:0000313" key="1">
    <source>
        <dbReference type="EMBL" id="KAE8661486.1"/>
    </source>
</evidence>
<gene>
    <name evidence="1" type="ORF">F3Y22_tig00113725pilonHSYRG00516</name>
</gene>
<keyword evidence="2" id="KW-1185">Reference proteome</keyword>
<dbReference type="Proteomes" id="UP000436088">
    <property type="component" value="Unassembled WGS sequence"/>
</dbReference>
<accession>A0A6A2XHB5</accession>
<protein>
    <submittedName>
        <fullName evidence="1">Uncharacterized protein</fullName>
    </submittedName>
</protein>
<proteinExistence type="predicted"/>
<dbReference type="AlphaFoldDB" id="A0A6A2XHB5"/>
<comment type="caution">
    <text evidence="1">The sequence shown here is derived from an EMBL/GenBank/DDBJ whole genome shotgun (WGS) entry which is preliminary data.</text>
</comment>
<sequence length="117" mass="12975">MATFVLQKQAITLPFDSGSCDSSSVSNQKKKKRRKFSEIKAEVSESSCVESNSGADFLDFGEPCRKLRKENDNLEKPEINDAVSDISGVQLVPYGTSKLSSENKENDLVYVTSKFQL</sequence>
<dbReference type="EMBL" id="VEPZ02001720">
    <property type="protein sequence ID" value="KAE8661486.1"/>
    <property type="molecule type" value="Genomic_DNA"/>
</dbReference>
<evidence type="ECO:0000313" key="2">
    <source>
        <dbReference type="Proteomes" id="UP000436088"/>
    </source>
</evidence>
<organism evidence="1 2">
    <name type="scientific">Hibiscus syriacus</name>
    <name type="common">Rose of Sharon</name>
    <dbReference type="NCBI Taxonomy" id="106335"/>
    <lineage>
        <taxon>Eukaryota</taxon>
        <taxon>Viridiplantae</taxon>
        <taxon>Streptophyta</taxon>
        <taxon>Embryophyta</taxon>
        <taxon>Tracheophyta</taxon>
        <taxon>Spermatophyta</taxon>
        <taxon>Magnoliopsida</taxon>
        <taxon>eudicotyledons</taxon>
        <taxon>Gunneridae</taxon>
        <taxon>Pentapetalae</taxon>
        <taxon>rosids</taxon>
        <taxon>malvids</taxon>
        <taxon>Malvales</taxon>
        <taxon>Malvaceae</taxon>
        <taxon>Malvoideae</taxon>
        <taxon>Hibiscus</taxon>
    </lineage>
</organism>
<reference evidence="1" key="1">
    <citation type="submission" date="2019-09" db="EMBL/GenBank/DDBJ databases">
        <title>Draft genome information of white flower Hibiscus syriacus.</title>
        <authorList>
            <person name="Kim Y.-M."/>
        </authorList>
    </citation>
    <scope>NUCLEOTIDE SEQUENCE [LARGE SCALE GENOMIC DNA]</scope>
    <source>
        <strain evidence="1">YM2019G1</strain>
    </source>
</reference>